<evidence type="ECO:0000256" key="6">
    <source>
        <dbReference type="SAM" id="MobiDB-lite"/>
    </source>
</evidence>
<dbReference type="GO" id="GO:0016874">
    <property type="term" value="F:ligase activity"/>
    <property type="evidence" value="ECO:0007669"/>
    <property type="project" value="UniProtKB-KW"/>
</dbReference>
<feature type="region of interest" description="Disordered" evidence="6">
    <location>
        <begin position="487"/>
        <end position="526"/>
    </location>
</feature>
<dbReference type="SMART" id="SM00292">
    <property type="entry name" value="BRCT"/>
    <property type="match status" value="1"/>
</dbReference>
<gene>
    <name evidence="8" type="ORF">FVE85_8786</name>
</gene>
<feature type="compositionally biased region" description="Basic and acidic residues" evidence="6">
    <location>
        <begin position="287"/>
        <end position="301"/>
    </location>
</feature>
<feature type="domain" description="PARP-type" evidence="7">
    <location>
        <begin position="136"/>
        <end position="187"/>
    </location>
</feature>
<evidence type="ECO:0000259" key="7">
    <source>
        <dbReference type="PROSITE" id="PS50064"/>
    </source>
</evidence>
<dbReference type="GO" id="GO:0005634">
    <property type="term" value="C:nucleus"/>
    <property type="evidence" value="ECO:0007669"/>
    <property type="project" value="UniProtKB-SubCell"/>
</dbReference>
<dbReference type="InterPro" id="IPR036957">
    <property type="entry name" value="Znf_PARP_sf"/>
</dbReference>
<protein>
    <submittedName>
        <fullName evidence="8">DNA ligase</fullName>
    </submittedName>
</protein>
<evidence type="ECO:0000256" key="3">
    <source>
        <dbReference type="ARBA" id="ARBA00022771"/>
    </source>
</evidence>
<keyword evidence="2" id="KW-0479">Metal-binding</keyword>
<keyword evidence="5" id="KW-0539">Nucleus</keyword>
<comment type="subcellular location">
    <subcellularLocation>
        <location evidence="1">Nucleus</location>
    </subcellularLocation>
</comment>
<dbReference type="GO" id="GO:0003677">
    <property type="term" value="F:DNA binding"/>
    <property type="evidence" value="ECO:0007669"/>
    <property type="project" value="InterPro"/>
</dbReference>
<accession>A0A5J4YP88</accession>
<proteinExistence type="predicted"/>
<name>A0A5J4YP88_PORPP</name>
<dbReference type="EMBL" id="VRMN01000007">
    <property type="protein sequence ID" value="KAA8493341.1"/>
    <property type="molecule type" value="Genomic_DNA"/>
</dbReference>
<evidence type="ECO:0000313" key="9">
    <source>
        <dbReference type="Proteomes" id="UP000324585"/>
    </source>
</evidence>
<reference evidence="9" key="1">
    <citation type="journal article" date="2019" name="Nat. Commun.">
        <title>Expansion of phycobilisome linker gene families in mesophilic red algae.</title>
        <authorList>
            <person name="Lee J."/>
            <person name="Kim D."/>
            <person name="Bhattacharya D."/>
            <person name="Yoon H.S."/>
        </authorList>
    </citation>
    <scope>NUCLEOTIDE SEQUENCE [LARGE SCALE GENOMIC DNA]</scope>
    <source>
        <strain evidence="9">CCMP 1328</strain>
    </source>
</reference>
<dbReference type="InterPro" id="IPR036869">
    <property type="entry name" value="J_dom_sf"/>
</dbReference>
<dbReference type="PROSITE" id="PS50064">
    <property type="entry name" value="ZF_PARP_2"/>
    <property type="match status" value="1"/>
</dbReference>
<keyword evidence="8" id="KW-0436">Ligase</keyword>
<evidence type="ECO:0000256" key="4">
    <source>
        <dbReference type="ARBA" id="ARBA00022833"/>
    </source>
</evidence>
<dbReference type="Gene3D" id="3.40.50.10190">
    <property type="entry name" value="BRCT domain"/>
    <property type="match status" value="1"/>
</dbReference>
<keyword evidence="3" id="KW-0863">Zinc-finger</keyword>
<dbReference type="Gene3D" id="3.30.1740.10">
    <property type="entry name" value="Zinc finger, PARP-type"/>
    <property type="match status" value="1"/>
</dbReference>
<dbReference type="SUPFAM" id="SSF46565">
    <property type="entry name" value="Chaperone J-domain"/>
    <property type="match status" value="1"/>
</dbReference>
<dbReference type="Proteomes" id="UP000324585">
    <property type="component" value="Unassembled WGS sequence"/>
</dbReference>
<organism evidence="8 9">
    <name type="scientific">Porphyridium purpureum</name>
    <name type="common">Red alga</name>
    <name type="synonym">Porphyridium cruentum</name>
    <dbReference type="NCBI Taxonomy" id="35688"/>
    <lineage>
        <taxon>Eukaryota</taxon>
        <taxon>Rhodophyta</taxon>
        <taxon>Bangiophyceae</taxon>
        <taxon>Porphyridiales</taxon>
        <taxon>Porphyridiaceae</taxon>
        <taxon>Porphyridium</taxon>
    </lineage>
</organism>
<dbReference type="OrthoDB" id="446168at2759"/>
<dbReference type="SMART" id="SM01336">
    <property type="entry name" value="zf-PARP"/>
    <property type="match status" value="1"/>
</dbReference>
<comment type="caution">
    <text evidence="8">The sequence shown here is derived from an EMBL/GenBank/DDBJ whole genome shotgun (WGS) entry which is preliminary data.</text>
</comment>
<dbReference type="AlphaFoldDB" id="A0A5J4YP88"/>
<dbReference type="OMA" id="LECWRVP"/>
<feature type="compositionally biased region" description="Basic residues" evidence="6">
    <location>
        <begin position="516"/>
        <end position="526"/>
    </location>
</feature>
<keyword evidence="9" id="KW-1185">Reference proteome</keyword>
<dbReference type="InterPro" id="IPR036420">
    <property type="entry name" value="BRCT_dom_sf"/>
</dbReference>
<keyword evidence="4" id="KW-0862">Zinc</keyword>
<sequence>MAGKRGGRRNTRGAARAAVTVAECLLVGSGIADAAEALARAENIEAEWRIIKRGHLVKVLHEHPDKGGDPAEFLLTRDAFEHLRDLFNARLLDTFVPELGKPSIRVDSHASFKATAENAPPASYYEAAAETEMPGYCAEAAKSNRSSCTARKNCVRGSAQIDKDELRVGSLDASSGAYGRWRHLPCWRVPSRIWLGLPDPDTEPSAAVFEAALLAQDAVNVSGLRQLPATMLRELALHVMNKANWAKLTKARQVPAVKAQAVAVPYSEADRRPESTSPDTRMLSIEPKGEPQSEPQGKSHVESQAGLKDGLKDEPSLAPEKMHALVPSSTSMIQTTRGDQPNSLGRYEIPVPGQGDVVVPPEYMAGETVVLTGIFPELGGGAGLSLGKDRAKKMLSAFGAKVTSSISGKTTILLLGNEPGMSKVSQARSHGLTLMSAQQFKDEVEGRASRQDTLAHPPRISSFSSGYMGRTGLALGASAEELEWAATGDGNAPTGALKAATGVKRKASGDSAVARGKGRGRPRNAR</sequence>
<dbReference type="InterPro" id="IPR001510">
    <property type="entry name" value="Znf_PARP"/>
</dbReference>
<evidence type="ECO:0000313" key="8">
    <source>
        <dbReference type="EMBL" id="KAA8493341.1"/>
    </source>
</evidence>
<evidence type="ECO:0000256" key="1">
    <source>
        <dbReference type="ARBA" id="ARBA00004123"/>
    </source>
</evidence>
<dbReference type="SUPFAM" id="SSF52113">
    <property type="entry name" value="BRCT domain"/>
    <property type="match status" value="1"/>
</dbReference>
<evidence type="ECO:0000256" key="5">
    <source>
        <dbReference type="ARBA" id="ARBA00023242"/>
    </source>
</evidence>
<dbReference type="CDD" id="cd17748">
    <property type="entry name" value="BRCT_DNA_ligase_like"/>
    <property type="match status" value="1"/>
</dbReference>
<dbReference type="InterPro" id="IPR001357">
    <property type="entry name" value="BRCT_dom"/>
</dbReference>
<evidence type="ECO:0000256" key="2">
    <source>
        <dbReference type="ARBA" id="ARBA00022723"/>
    </source>
</evidence>
<dbReference type="Pfam" id="PF00533">
    <property type="entry name" value="BRCT"/>
    <property type="match status" value="1"/>
</dbReference>
<dbReference type="SUPFAM" id="SSF57716">
    <property type="entry name" value="Glucocorticoid receptor-like (DNA-binding domain)"/>
    <property type="match status" value="1"/>
</dbReference>
<feature type="region of interest" description="Disordered" evidence="6">
    <location>
        <begin position="261"/>
        <end position="315"/>
    </location>
</feature>
<dbReference type="GO" id="GO:0008270">
    <property type="term" value="F:zinc ion binding"/>
    <property type="evidence" value="ECO:0007669"/>
    <property type="project" value="UniProtKB-KW"/>
</dbReference>